<evidence type="ECO:0000313" key="2">
    <source>
        <dbReference type="Proteomes" id="UP000249239"/>
    </source>
</evidence>
<gene>
    <name evidence="1" type="ORF">LX69_01308</name>
</gene>
<reference evidence="1 2" key="1">
    <citation type="submission" date="2018-06" db="EMBL/GenBank/DDBJ databases">
        <title>Genomic Encyclopedia of Archaeal and Bacterial Type Strains, Phase II (KMG-II): from individual species to whole genera.</title>
        <authorList>
            <person name="Goeker M."/>
        </authorList>
    </citation>
    <scope>NUCLEOTIDE SEQUENCE [LARGE SCALE GENOMIC DNA]</scope>
    <source>
        <strain evidence="1 2">DSM 6779</strain>
    </source>
</reference>
<accession>A0A2W7NBT0</accession>
<organism evidence="1 2">
    <name type="scientific">Breznakibacter xylanolyticus</name>
    <dbReference type="NCBI Taxonomy" id="990"/>
    <lineage>
        <taxon>Bacteria</taxon>
        <taxon>Pseudomonadati</taxon>
        <taxon>Bacteroidota</taxon>
        <taxon>Bacteroidia</taxon>
        <taxon>Marinilabiliales</taxon>
        <taxon>Marinilabiliaceae</taxon>
        <taxon>Breznakibacter</taxon>
    </lineage>
</organism>
<dbReference type="AlphaFoldDB" id="A0A2W7NBT0"/>
<sequence>MALNQIKVTVQEMGGKRCVVVESGMEAPRAEFLSRLLLHNGYEVMANADVQGRITLGVTDLLFNPVIDVYERRLRSFTGHKVTPAYWLQRSDAETVGEVTYWKHGE</sequence>
<comment type="caution">
    <text evidence="1">The sequence shown here is derived from an EMBL/GenBank/DDBJ whole genome shotgun (WGS) entry which is preliminary data.</text>
</comment>
<protein>
    <submittedName>
        <fullName evidence="1">Uncharacterized protein</fullName>
    </submittedName>
</protein>
<dbReference type="OrthoDB" id="1121848at2"/>
<name>A0A2W7NBT0_9BACT</name>
<dbReference type="RefSeq" id="WP_111445011.1">
    <property type="nucleotide sequence ID" value="NZ_QKZK01000008.1"/>
</dbReference>
<evidence type="ECO:0000313" key="1">
    <source>
        <dbReference type="EMBL" id="PZX17895.1"/>
    </source>
</evidence>
<dbReference type="EMBL" id="QKZK01000008">
    <property type="protein sequence ID" value="PZX17895.1"/>
    <property type="molecule type" value="Genomic_DNA"/>
</dbReference>
<dbReference type="Proteomes" id="UP000249239">
    <property type="component" value="Unassembled WGS sequence"/>
</dbReference>
<proteinExistence type="predicted"/>
<keyword evidence="2" id="KW-1185">Reference proteome</keyword>